<evidence type="ECO:0000313" key="4">
    <source>
        <dbReference type="Proteomes" id="UP001498398"/>
    </source>
</evidence>
<evidence type="ECO:0000256" key="2">
    <source>
        <dbReference type="SAM" id="Phobius"/>
    </source>
</evidence>
<sequence length="473" mass="50045">MCRSLRLNNCRSFLSVHLSQFLTLITFLTFVTSASCFKISAPTTATAGAPVAITWFRDPGDQIEFGLLELQEDARLSTIAINNPSPQGTVGLTFGSPGQFGLRIVDQSGNQINAGPQIDVGPENVVEASPVVTSTISSTKILSTITTTLSTSPMILPNSQPTVSSSSSTETTTTPLIPTTSDTSSTKVSSSTSSSSSSSTSTTSSTSNKSTSEPETIGPSSTESSSSQRSSFTDTSTSSSSVSSPSAEPSAEGSSQSHNHDHDKIRLAIILSVILAVFISGVLFWVFVVRKQRYATKRRLDMFGGKLAKMGLGWMVGTSRGPGGSTTSDSESFSALRDSTAYANTSATRSVRSGPSLLMLGQENAGNRDPNSNIRSATGSIRSIDRTERGTIKSNLSTYSLGFGNWSSHVREREERDTQIFMQDQSSAIEEGRSDEAFGGIGRPQFSGYGVPFSQSFKAYPFVGSGSTNRGKV</sequence>
<proteinExistence type="predicted"/>
<name>A0ABR1IPV5_9AGAR</name>
<protein>
    <recommendedName>
        <fullName evidence="5">Mid2 domain-containing protein</fullName>
    </recommendedName>
</protein>
<keyword evidence="2" id="KW-1133">Transmembrane helix</keyword>
<feature type="transmembrane region" description="Helical" evidence="2">
    <location>
        <begin position="267"/>
        <end position="289"/>
    </location>
</feature>
<evidence type="ECO:0008006" key="5">
    <source>
        <dbReference type="Google" id="ProtNLM"/>
    </source>
</evidence>
<dbReference type="EMBL" id="JBANRG010000091">
    <property type="protein sequence ID" value="KAK7436744.1"/>
    <property type="molecule type" value="Genomic_DNA"/>
</dbReference>
<accession>A0ABR1IPV5</accession>
<feature type="compositionally biased region" description="Low complexity" evidence="1">
    <location>
        <begin position="151"/>
        <end position="257"/>
    </location>
</feature>
<evidence type="ECO:0000313" key="3">
    <source>
        <dbReference type="EMBL" id="KAK7436744.1"/>
    </source>
</evidence>
<keyword evidence="2" id="KW-0472">Membrane</keyword>
<keyword evidence="2" id="KW-0812">Transmembrane</keyword>
<organism evidence="3 4">
    <name type="scientific">Marasmiellus scandens</name>
    <dbReference type="NCBI Taxonomy" id="2682957"/>
    <lineage>
        <taxon>Eukaryota</taxon>
        <taxon>Fungi</taxon>
        <taxon>Dikarya</taxon>
        <taxon>Basidiomycota</taxon>
        <taxon>Agaricomycotina</taxon>
        <taxon>Agaricomycetes</taxon>
        <taxon>Agaricomycetidae</taxon>
        <taxon>Agaricales</taxon>
        <taxon>Marasmiineae</taxon>
        <taxon>Omphalotaceae</taxon>
        <taxon>Marasmiellus</taxon>
    </lineage>
</organism>
<dbReference type="Proteomes" id="UP001498398">
    <property type="component" value="Unassembled WGS sequence"/>
</dbReference>
<gene>
    <name evidence="3" type="ORF">VKT23_018998</name>
</gene>
<feature type="region of interest" description="Disordered" evidence="1">
    <location>
        <begin position="151"/>
        <end position="260"/>
    </location>
</feature>
<comment type="caution">
    <text evidence="3">The sequence shown here is derived from an EMBL/GenBank/DDBJ whole genome shotgun (WGS) entry which is preliminary data.</text>
</comment>
<evidence type="ECO:0000256" key="1">
    <source>
        <dbReference type="SAM" id="MobiDB-lite"/>
    </source>
</evidence>
<keyword evidence="4" id="KW-1185">Reference proteome</keyword>
<reference evidence="3 4" key="1">
    <citation type="submission" date="2024-01" db="EMBL/GenBank/DDBJ databases">
        <title>A draft genome for the cacao thread blight pathogen Marasmiellus scandens.</title>
        <authorList>
            <person name="Baruah I.K."/>
            <person name="Leung J."/>
            <person name="Bukari Y."/>
            <person name="Amoako-Attah I."/>
            <person name="Meinhardt L.W."/>
            <person name="Bailey B.A."/>
            <person name="Cohen S.P."/>
        </authorList>
    </citation>
    <scope>NUCLEOTIDE SEQUENCE [LARGE SCALE GENOMIC DNA]</scope>
    <source>
        <strain evidence="3 4">GH-19</strain>
    </source>
</reference>